<feature type="compositionally biased region" description="Low complexity" evidence="1">
    <location>
        <begin position="307"/>
        <end position="321"/>
    </location>
</feature>
<dbReference type="Proteomes" id="UP001210528">
    <property type="component" value="Unassembled WGS sequence"/>
</dbReference>
<evidence type="ECO:0000313" key="2">
    <source>
        <dbReference type="EMBL" id="MDB2293709.1"/>
    </source>
</evidence>
<accession>A0ABT4Z6A7</accession>
<dbReference type="RefSeq" id="WP_271970469.1">
    <property type="nucleotide sequence ID" value="NZ_JAQLUK010000027.1"/>
</dbReference>
<feature type="region of interest" description="Disordered" evidence="1">
    <location>
        <begin position="307"/>
        <end position="336"/>
    </location>
</feature>
<gene>
    <name evidence="2" type="ORF">PM085_15740</name>
</gene>
<sequence>MRVDVRVKAAYEREIREKYGVIRPYAGVELERECAALVGDGRLADLFDAVHRLSDALGETTREKKTQTPPRSESVVCRYRIRETVREDVTALADKRDVTYPRDLVERVMWDYAQGRSAVDKAVDRMGRIRDKAETELGASDSTTERRALTIVNALTDESDFGNGATFTLAEFDAAVDNHVQGISSGRYARERYLPRVLDEMDYTWHPENPVFVSQYEDAIPADRDPRAKPYVLMDREDKREALRRDAVATAAAKTSTGKAKYTIDDGVSALDGRPNRQTVEQLLRALASDDERIRWNDEEAVALVTGKRGTRTQSTTTDVSTEMDALSNATPAYDE</sequence>
<protein>
    <submittedName>
        <fullName evidence="2">Uncharacterized protein</fullName>
    </submittedName>
</protein>
<keyword evidence="3" id="KW-1185">Reference proteome</keyword>
<name>A0ABT4Z6A7_HALEZ</name>
<comment type="caution">
    <text evidence="2">The sequence shown here is derived from an EMBL/GenBank/DDBJ whole genome shotgun (WGS) entry which is preliminary data.</text>
</comment>
<evidence type="ECO:0000313" key="3">
    <source>
        <dbReference type="Proteomes" id="UP001210528"/>
    </source>
</evidence>
<proteinExistence type="predicted"/>
<organism evidence="2 3">
    <name type="scientific">Halorubrum ezzemoulense</name>
    <name type="common">Halorubrum chaoviator</name>
    <dbReference type="NCBI Taxonomy" id="337243"/>
    <lineage>
        <taxon>Archaea</taxon>
        <taxon>Methanobacteriati</taxon>
        <taxon>Methanobacteriota</taxon>
        <taxon>Stenosarchaea group</taxon>
        <taxon>Halobacteria</taxon>
        <taxon>Halobacteriales</taxon>
        <taxon>Haloferacaceae</taxon>
        <taxon>Halorubrum</taxon>
    </lineage>
</organism>
<reference evidence="2 3" key="1">
    <citation type="submission" date="2023-01" db="EMBL/GenBank/DDBJ databases">
        <title>Halorubrum ezzemoulense from Santa Pola, Spain.</title>
        <authorList>
            <person name="Feng Y."/>
            <person name="Louyakis A.S."/>
            <person name="Gogarten J.P."/>
        </authorList>
    </citation>
    <scope>NUCLEOTIDE SEQUENCE [LARGE SCALE GENOMIC DNA]</scope>
    <source>
        <strain evidence="2 3">AMM015</strain>
    </source>
</reference>
<evidence type="ECO:0000256" key="1">
    <source>
        <dbReference type="SAM" id="MobiDB-lite"/>
    </source>
</evidence>
<dbReference type="EMBL" id="JAQLUK010000027">
    <property type="protein sequence ID" value="MDB2293709.1"/>
    <property type="molecule type" value="Genomic_DNA"/>
</dbReference>